<accession>A0A444CJG3</accession>
<gene>
    <name evidence="1" type="ORF">B296_00035179</name>
</gene>
<proteinExistence type="predicted"/>
<protein>
    <submittedName>
        <fullName evidence="1">Uncharacterized protein</fullName>
    </submittedName>
</protein>
<organism evidence="1 2">
    <name type="scientific">Ensete ventricosum</name>
    <name type="common">Abyssinian banana</name>
    <name type="synonym">Musa ensete</name>
    <dbReference type="NCBI Taxonomy" id="4639"/>
    <lineage>
        <taxon>Eukaryota</taxon>
        <taxon>Viridiplantae</taxon>
        <taxon>Streptophyta</taxon>
        <taxon>Embryophyta</taxon>
        <taxon>Tracheophyta</taxon>
        <taxon>Spermatophyta</taxon>
        <taxon>Magnoliopsida</taxon>
        <taxon>Liliopsida</taxon>
        <taxon>Zingiberales</taxon>
        <taxon>Musaceae</taxon>
        <taxon>Ensete</taxon>
    </lineage>
</organism>
<name>A0A444CJG3_ENSVE</name>
<dbReference type="EMBL" id="AMZH03009405">
    <property type="protein sequence ID" value="RRT56929.1"/>
    <property type="molecule type" value="Genomic_DNA"/>
</dbReference>
<reference evidence="1 2" key="1">
    <citation type="journal article" date="2014" name="Agronomy (Basel)">
        <title>A Draft Genome Sequence for Ensete ventricosum, the Drought-Tolerant Tree Against Hunger.</title>
        <authorList>
            <person name="Harrison J."/>
            <person name="Moore K.A."/>
            <person name="Paszkiewicz K."/>
            <person name="Jones T."/>
            <person name="Grant M."/>
            <person name="Ambacheew D."/>
            <person name="Muzemil S."/>
            <person name="Studholme D.J."/>
        </authorList>
    </citation>
    <scope>NUCLEOTIDE SEQUENCE [LARGE SCALE GENOMIC DNA]</scope>
</reference>
<evidence type="ECO:0000313" key="1">
    <source>
        <dbReference type="EMBL" id="RRT56929.1"/>
    </source>
</evidence>
<comment type="caution">
    <text evidence="1">The sequence shown here is derived from an EMBL/GenBank/DDBJ whole genome shotgun (WGS) entry which is preliminary data.</text>
</comment>
<evidence type="ECO:0000313" key="2">
    <source>
        <dbReference type="Proteomes" id="UP000287651"/>
    </source>
</evidence>
<dbReference type="Proteomes" id="UP000287651">
    <property type="component" value="Unassembled WGS sequence"/>
</dbReference>
<dbReference type="AlphaFoldDB" id="A0A444CJG3"/>
<sequence length="80" mass="9083">MAPQSTGLDKVGREAFDMIEVYLGRRGRPLLHRSFHHHNTPPKKEPMLDSIQAAKQFNGVLFVESAGLKQRHWEASRGFA</sequence>